<dbReference type="AlphaFoldDB" id="A0A9N8E8Y3"/>
<evidence type="ECO:0000313" key="2">
    <source>
        <dbReference type="EMBL" id="CAB9516030.1"/>
    </source>
</evidence>
<gene>
    <name evidence="2" type="ORF">SEMRO_756_G197740.1</name>
</gene>
<dbReference type="EMBL" id="CAICTM010000755">
    <property type="protein sequence ID" value="CAB9516030.1"/>
    <property type="molecule type" value="Genomic_DNA"/>
</dbReference>
<protein>
    <submittedName>
        <fullName evidence="2">Uncharacterized protein</fullName>
    </submittedName>
</protein>
<dbReference type="Proteomes" id="UP001153069">
    <property type="component" value="Unassembled WGS sequence"/>
</dbReference>
<comment type="caution">
    <text evidence="2">The sequence shown here is derived from an EMBL/GenBank/DDBJ whole genome shotgun (WGS) entry which is preliminary data.</text>
</comment>
<feature type="chain" id="PRO_5040221018" evidence="1">
    <location>
        <begin position="19"/>
        <end position="292"/>
    </location>
</feature>
<evidence type="ECO:0000256" key="1">
    <source>
        <dbReference type="SAM" id="SignalP"/>
    </source>
</evidence>
<reference evidence="2" key="1">
    <citation type="submission" date="2020-06" db="EMBL/GenBank/DDBJ databases">
        <authorList>
            <consortium name="Plant Systems Biology data submission"/>
        </authorList>
    </citation>
    <scope>NUCLEOTIDE SEQUENCE</scope>
    <source>
        <strain evidence="2">D6</strain>
    </source>
</reference>
<name>A0A9N8E8Y3_9STRA</name>
<keyword evidence="1" id="KW-0732">Signal</keyword>
<organism evidence="2 3">
    <name type="scientific">Seminavis robusta</name>
    <dbReference type="NCBI Taxonomy" id="568900"/>
    <lineage>
        <taxon>Eukaryota</taxon>
        <taxon>Sar</taxon>
        <taxon>Stramenopiles</taxon>
        <taxon>Ochrophyta</taxon>
        <taxon>Bacillariophyta</taxon>
        <taxon>Bacillariophyceae</taxon>
        <taxon>Bacillariophycidae</taxon>
        <taxon>Naviculales</taxon>
        <taxon>Naviculaceae</taxon>
        <taxon>Seminavis</taxon>
    </lineage>
</organism>
<proteinExistence type="predicted"/>
<accession>A0A9N8E8Y3</accession>
<evidence type="ECO:0000313" key="3">
    <source>
        <dbReference type="Proteomes" id="UP001153069"/>
    </source>
</evidence>
<dbReference type="OrthoDB" id="47378at2759"/>
<sequence length="292" mass="32292">MLIRVLFAFASTLAVANGLAFDVDIFGAFKANPLLTDFKKSQFGEKFKISMDIKENANDERSPRMSLEGLCVELLQEKAAKKDVVGLPGANGPHPNSSSGGKGLDVLSHPSFIDIFGTQKVRMEKAAWEVIFRKDAANGALILGFHLPAGAKRNDAHIDPGRIYLSFDVYDPERLAVRQIERVEAEAKCKEYVQERDDELDKYKTTNNIFMKALHYRNAAAAVEKIDLSGVRWLSQIPSDSDVLPLGDGLLVKTAGTIWQKEQGFIGAKHTLLGDAVMTPYEEQAKEDLLRP</sequence>
<keyword evidence="3" id="KW-1185">Reference proteome</keyword>
<feature type="signal peptide" evidence="1">
    <location>
        <begin position="1"/>
        <end position="18"/>
    </location>
</feature>